<dbReference type="InterPro" id="IPR043146">
    <property type="entry name" value="Penicillin_amidase_N_B-knob"/>
</dbReference>
<keyword evidence="2 6" id="KW-0378">Hydrolase</keyword>
<accession>A0AAC9P880</accession>
<comment type="cofactor">
    <cofactor evidence="5">
        <name>Ca(2+)</name>
        <dbReference type="ChEBI" id="CHEBI:29108"/>
    </cofactor>
    <text evidence="5">Binds 1 Ca(2+) ion per dimer.</text>
</comment>
<dbReference type="SUPFAM" id="SSF56235">
    <property type="entry name" value="N-terminal nucleophile aminohydrolases (Ntn hydrolases)"/>
    <property type="match status" value="1"/>
</dbReference>
<dbReference type="InterPro" id="IPR043147">
    <property type="entry name" value="Penicillin_amidase_A-knob"/>
</dbReference>
<dbReference type="EMBL" id="CP018191">
    <property type="protein sequence ID" value="APH54291.1"/>
    <property type="molecule type" value="Genomic_DNA"/>
</dbReference>
<comment type="similarity">
    <text evidence="1">Belongs to the peptidase S45 family.</text>
</comment>
<dbReference type="PANTHER" id="PTHR34218">
    <property type="entry name" value="PEPTIDASE S45 PENICILLIN AMIDASE"/>
    <property type="match status" value="1"/>
</dbReference>
<dbReference type="InterPro" id="IPR002692">
    <property type="entry name" value="S45"/>
</dbReference>
<reference evidence="7" key="1">
    <citation type="submission" date="2016-11" db="EMBL/GenBank/DDBJ databases">
        <title>Comparative genomic and phenotypic analysis of Granulibacter bethesdensis clinical isolates from patients with chronic granulomatous disease.</title>
        <authorList>
            <person name="Zarember K.A."/>
            <person name="Porcella S.F."/>
            <person name="Chu J."/>
            <person name="Ding L."/>
            <person name="Dahlstrom E."/>
            <person name="Barbian K."/>
            <person name="Martens C."/>
            <person name="Sykora L."/>
            <person name="Kramer S."/>
            <person name="Pettinato A.M."/>
            <person name="Hong H."/>
            <person name="Wald G."/>
            <person name="Berg L.J."/>
            <person name="Rogge L.S."/>
            <person name="Greenberg D.E."/>
            <person name="Falcone E.L."/>
            <person name="Neves J.F."/>
            <person name="Simoes M.J."/>
            <person name="Casal M."/>
            <person name="Rodriguez-Lopez F.C."/>
            <person name="Zelazny A."/>
            <person name="Gallin J.I."/>
            <person name="Holland S.M."/>
        </authorList>
    </citation>
    <scope>NUCLEOTIDE SEQUENCE [LARGE SCALE GENOMIC DNA]</scope>
    <source>
        <strain evidence="7">NIH9.1</strain>
    </source>
</reference>
<sequence>MMRMIRRTLAISGVTVALAAGLVTGVVWLTLPAQDHTARGSLLRKEALIRFDSHGIPWIKAGSDEDAAFALGYVHARDRGFQMDLMRRAASGRLSELAGTDTLPLDRLMRTLGLRHRAEADFQSLPPATKALLVAYANGVNSRFQEKGRFLSPEFLLSGAPEPWSPVDSLLWGKSMMLYLSGNYRTELARAELTAILPRDRIMELWAAGSTEKPVDASVFNPRFAESARRLLAMLPAEGARFTLPSTASNEWALDGAHSATGAPLLAGDPHLSFGLPGVWYLARVETPDHVLVGATAPGTPFLVIGHNGRIAWTFTTSVADTQDLFIETELDPGHYASPDGKLAYETRQEVIHVRGASDVTLIVRETRHGPVISDLVGRSGPIMALAATGLLRGDTASAGLALLNRAQTVQEASLAAPLISSPIQNLLIADHETIGIFTTGRLPLRKEGDGSWPVPGADGAHDWAGTISGDALPHSLTPSSGRLVNANERLRISDPAGNQVFLGRDGLGEWRANRIRQMLDGAGKAGLADFVAMQTDQRSLFAQALLPRLRLIRAEGDAETALSLLTGWDGTMAESSPAPLIFNAWMDRFRNAVLAKANVPVPDAAVPPLEFSAWLLSDAGAHWCDGSDCTQQLARTLDETVQQLKALYGPRPAEWRWGNAHPVMFRHPLLSRIPVLKLAGQASASVGGDDSTVGRAGTSHAISADHALADGDFEDMHGASYRGVYDLADLTRSRFIAAPGQSGNVFSAHARDFIPLWRDGQTLPLGQEPSHIEAILHLIPANAP</sequence>
<gene>
    <name evidence="6" type="ORF">GbCGDNIH9_0997</name>
</gene>
<keyword evidence="5" id="KW-0479">Metal-binding</keyword>
<dbReference type="InterPro" id="IPR023343">
    <property type="entry name" value="Penicillin_amidase_dom1"/>
</dbReference>
<dbReference type="PANTHER" id="PTHR34218:SF4">
    <property type="entry name" value="ACYL-HOMOSERINE LACTONE ACYLASE QUIP"/>
    <property type="match status" value="1"/>
</dbReference>
<evidence type="ECO:0000256" key="3">
    <source>
        <dbReference type="ARBA" id="ARBA00023145"/>
    </source>
</evidence>
<dbReference type="PIRSF" id="PIRSF001227">
    <property type="entry name" value="Pen_acylase"/>
    <property type="match status" value="1"/>
</dbReference>
<dbReference type="Gene3D" id="2.30.120.10">
    <property type="match status" value="1"/>
</dbReference>
<dbReference type="GO" id="GO:0046872">
    <property type="term" value="F:metal ion binding"/>
    <property type="evidence" value="ECO:0007669"/>
    <property type="project" value="UniProtKB-KW"/>
</dbReference>
<evidence type="ECO:0000256" key="4">
    <source>
        <dbReference type="PIRSR" id="PIRSR001227-1"/>
    </source>
</evidence>
<name>A0AAC9P880_9PROT</name>
<evidence type="ECO:0000256" key="2">
    <source>
        <dbReference type="ARBA" id="ARBA00022801"/>
    </source>
</evidence>
<dbReference type="Gene3D" id="3.60.20.10">
    <property type="entry name" value="Glutamine Phosphoribosylpyrophosphate, subunit 1, domain 1"/>
    <property type="match status" value="1"/>
</dbReference>
<dbReference type="EC" id="3.5.1.11" evidence="6"/>
<dbReference type="Proteomes" id="UP000182373">
    <property type="component" value="Chromosome"/>
</dbReference>
<dbReference type="Pfam" id="PF01804">
    <property type="entry name" value="Penicil_amidase"/>
    <property type="match status" value="1"/>
</dbReference>
<proteinExistence type="inferred from homology"/>
<dbReference type="InterPro" id="IPR014395">
    <property type="entry name" value="Pen/GL7ACA/AHL_acylase"/>
</dbReference>
<feature type="binding site" evidence="5">
    <location>
        <position position="321"/>
    </location>
    <ligand>
        <name>Ca(2+)</name>
        <dbReference type="ChEBI" id="CHEBI:29108"/>
    </ligand>
</feature>
<organism evidence="6 7">
    <name type="scientific">Granulibacter bethesdensis</name>
    <dbReference type="NCBI Taxonomy" id="364410"/>
    <lineage>
        <taxon>Bacteria</taxon>
        <taxon>Pseudomonadati</taxon>
        <taxon>Pseudomonadota</taxon>
        <taxon>Alphaproteobacteria</taxon>
        <taxon>Acetobacterales</taxon>
        <taxon>Acetobacteraceae</taxon>
        <taxon>Granulibacter</taxon>
    </lineage>
</organism>
<keyword evidence="5" id="KW-0106">Calcium</keyword>
<keyword evidence="3" id="KW-0865">Zymogen</keyword>
<evidence type="ECO:0000256" key="5">
    <source>
        <dbReference type="PIRSR" id="PIRSR001227-2"/>
    </source>
</evidence>
<dbReference type="CDD" id="cd03747">
    <property type="entry name" value="Ntn_PGA_like"/>
    <property type="match status" value="1"/>
</dbReference>
<evidence type="ECO:0000256" key="1">
    <source>
        <dbReference type="ARBA" id="ARBA00006586"/>
    </source>
</evidence>
<dbReference type="GO" id="GO:0008953">
    <property type="term" value="F:penicillin amidase activity"/>
    <property type="evidence" value="ECO:0007669"/>
    <property type="project" value="UniProtKB-EC"/>
</dbReference>
<dbReference type="GO" id="GO:0017000">
    <property type="term" value="P:antibiotic biosynthetic process"/>
    <property type="evidence" value="ECO:0007669"/>
    <property type="project" value="InterPro"/>
</dbReference>
<evidence type="ECO:0000313" key="6">
    <source>
        <dbReference type="EMBL" id="APH54291.1"/>
    </source>
</evidence>
<dbReference type="Gene3D" id="1.10.439.10">
    <property type="entry name" value="Penicillin Amidohydrolase, domain 1"/>
    <property type="match status" value="1"/>
</dbReference>
<dbReference type="Gene3D" id="1.10.1400.10">
    <property type="match status" value="1"/>
</dbReference>
<dbReference type="InterPro" id="IPR029055">
    <property type="entry name" value="Ntn_hydrolases_N"/>
</dbReference>
<dbReference type="AlphaFoldDB" id="A0AAC9P880"/>
<feature type="binding site" evidence="5">
    <location>
        <position position="187"/>
    </location>
    <ligand>
        <name>Ca(2+)</name>
        <dbReference type="ChEBI" id="CHEBI:29108"/>
    </ligand>
</feature>
<protein>
    <submittedName>
        <fullName evidence="6">Penicillin acylase</fullName>
        <ecNumber evidence="6">3.5.1.11</ecNumber>
    </submittedName>
</protein>
<feature type="binding site" evidence="5">
    <location>
        <position position="324"/>
    </location>
    <ligand>
        <name>Ca(2+)</name>
        <dbReference type="ChEBI" id="CHEBI:29108"/>
    </ligand>
</feature>
<evidence type="ECO:0000313" key="7">
    <source>
        <dbReference type="Proteomes" id="UP000182373"/>
    </source>
</evidence>
<feature type="active site" description="Nucleophile" evidence="4">
    <location>
        <position position="249"/>
    </location>
</feature>